<accession>A0A0F9UHC9</accession>
<reference evidence="2" key="1">
    <citation type="journal article" date="2015" name="Nature">
        <title>Complex archaea that bridge the gap between prokaryotes and eukaryotes.</title>
        <authorList>
            <person name="Spang A."/>
            <person name="Saw J.H."/>
            <person name="Jorgensen S.L."/>
            <person name="Zaremba-Niedzwiedzka K."/>
            <person name="Martijn J."/>
            <person name="Lind A.E."/>
            <person name="van Eijk R."/>
            <person name="Schleper C."/>
            <person name="Guy L."/>
            <person name="Ettema T.J."/>
        </authorList>
    </citation>
    <scope>NUCLEOTIDE SEQUENCE</scope>
</reference>
<proteinExistence type="predicted"/>
<organism evidence="2">
    <name type="scientific">marine sediment metagenome</name>
    <dbReference type="NCBI Taxonomy" id="412755"/>
    <lineage>
        <taxon>unclassified sequences</taxon>
        <taxon>metagenomes</taxon>
        <taxon>ecological metagenomes</taxon>
    </lineage>
</organism>
<evidence type="ECO:0000313" key="2">
    <source>
        <dbReference type="EMBL" id="KKN52998.1"/>
    </source>
</evidence>
<keyword evidence="1" id="KW-0175">Coiled coil</keyword>
<dbReference type="AlphaFoldDB" id="A0A0F9UHC9"/>
<dbReference type="EMBL" id="LAZR01000994">
    <property type="protein sequence ID" value="KKN52998.1"/>
    <property type="molecule type" value="Genomic_DNA"/>
</dbReference>
<evidence type="ECO:0000256" key="1">
    <source>
        <dbReference type="SAM" id="Coils"/>
    </source>
</evidence>
<name>A0A0F9UHC9_9ZZZZ</name>
<gene>
    <name evidence="2" type="ORF">LCGC14_0606870</name>
</gene>
<sequence length="452" mass="52795">MEKIDIQNKIFHSRNETLKGLRFFILNCLSHMKFKNYSIDFLKFYINNRRKKPIKDIKIEICGIMPDQFLGADWEEKVEKAGLGINLALIDLIDDYSMIIQNSRKNGADLLLIKNNGKVIFLESKGCTQEKCDGPISEGYSQVVKSFKKYTGYNILYGLVGCAAFMNKIHFFIKLKNLQEIIIDNKMDEVEIDKSREISELISEAIKEEAEKNQEKSEMLYEQAAKKQYELALSLLEKKSLRGIPNLISAGYSALKTENNELTSQIILKLDELVLNDVQKSEFNTILTEFEMLLKYDKDYHIQNPLKTNITKMIISHYDIEQDIRGIGHIEKIVYAIKKELIKAKLYLPYQPIAVEAPIVIPEVKEFVDQSIEMGYFKKEQNYYTISTKGKEMWKSSINEAELFFKKNVPTRIQQKIKDTIHKLGKMKSRELKKWERETYFISKKSYMRKID</sequence>
<comment type="caution">
    <text evidence="2">The sequence shown here is derived from an EMBL/GenBank/DDBJ whole genome shotgun (WGS) entry which is preliminary data.</text>
</comment>
<protein>
    <submittedName>
        <fullName evidence="2">Uncharacterized protein</fullName>
    </submittedName>
</protein>
<feature type="coiled-coil region" evidence="1">
    <location>
        <begin position="198"/>
        <end position="227"/>
    </location>
</feature>